<dbReference type="Proteomes" id="UP000499080">
    <property type="component" value="Unassembled WGS sequence"/>
</dbReference>
<dbReference type="AlphaFoldDB" id="A0A4Y2NE28"/>
<dbReference type="EMBL" id="BGPR01009053">
    <property type="protein sequence ID" value="GBN37675.1"/>
    <property type="molecule type" value="Genomic_DNA"/>
</dbReference>
<evidence type="ECO:0000313" key="2">
    <source>
        <dbReference type="Proteomes" id="UP000499080"/>
    </source>
</evidence>
<comment type="caution">
    <text evidence="1">The sequence shown here is derived from an EMBL/GenBank/DDBJ whole genome shotgun (WGS) entry which is preliminary data.</text>
</comment>
<protein>
    <submittedName>
        <fullName evidence="1">Uncharacterized protein</fullName>
    </submittedName>
</protein>
<gene>
    <name evidence="1" type="ORF">AVEN_77485_1</name>
</gene>
<organism evidence="1 2">
    <name type="scientific">Araneus ventricosus</name>
    <name type="common">Orbweaver spider</name>
    <name type="synonym">Epeira ventricosa</name>
    <dbReference type="NCBI Taxonomy" id="182803"/>
    <lineage>
        <taxon>Eukaryota</taxon>
        <taxon>Metazoa</taxon>
        <taxon>Ecdysozoa</taxon>
        <taxon>Arthropoda</taxon>
        <taxon>Chelicerata</taxon>
        <taxon>Arachnida</taxon>
        <taxon>Araneae</taxon>
        <taxon>Araneomorphae</taxon>
        <taxon>Entelegynae</taxon>
        <taxon>Araneoidea</taxon>
        <taxon>Araneidae</taxon>
        <taxon>Araneus</taxon>
    </lineage>
</organism>
<name>A0A4Y2NE28_ARAVE</name>
<proteinExistence type="predicted"/>
<accession>A0A4Y2NE28</accession>
<reference evidence="1 2" key="1">
    <citation type="journal article" date="2019" name="Sci. Rep.">
        <title>Orb-weaving spider Araneus ventricosus genome elucidates the spidroin gene catalogue.</title>
        <authorList>
            <person name="Kono N."/>
            <person name="Nakamura H."/>
            <person name="Ohtoshi R."/>
            <person name="Moran D.A.P."/>
            <person name="Shinohara A."/>
            <person name="Yoshida Y."/>
            <person name="Fujiwara M."/>
            <person name="Mori M."/>
            <person name="Tomita M."/>
            <person name="Arakawa K."/>
        </authorList>
    </citation>
    <scope>NUCLEOTIDE SEQUENCE [LARGE SCALE GENOMIC DNA]</scope>
</reference>
<sequence length="76" mass="8365">MCLRVFRHVSVEPEVSEIVSLVKIMGKELNNNDIGSLWKNTVKGLPREPSLLLGRGFGRKALSNVSEGFQTHICGA</sequence>
<keyword evidence="2" id="KW-1185">Reference proteome</keyword>
<evidence type="ECO:0000313" key="1">
    <source>
        <dbReference type="EMBL" id="GBN37675.1"/>
    </source>
</evidence>